<evidence type="ECO:0000256" key="2">
    <source>
        <dbReference type="ARBA" id="ARBA00022723"/>
    </source>
</evidence>
<proteinExistence type="inferred from homology"/>
<organism evidence="6 7">
    <name type="scientific">Notoacmeibacter marinus</name>
    <dbReference type="NCBI Taxonomy" id="1876515"/>
    <lineage>
        <taxon>Bacteria</taxon>
        <taxon>Pseudomonadati</taxon>
        <taxon>Pseudomonadota</taxon>
        <taxon>Alphaproteobacteria</taxon>
        <taxon>Hyphomicrobiales</taxon>
        <taxon>Notoacmeibacteraceae</taxon>
        <taxon>Notoacmeibacter</taxon>
    </lineage>
</organism>
<dbReference type="InterPro" id="IPR006311">
    <property type="entry name" value="TAT_signal"/>
</dbReference>
<keyword evidence="2" id="KW-0479">Metal-binding</keyword>
<dbReference type="InterPro" id="IPR036866">
    <property type="entry name" value="RibonucZ/Hydroxyglut_hydro"/>
</dbReference>
<dbReference type="GO" id="GO:0016787">
    <property type="term" value="F:hydrolase activity"/>
    <property type="evidence" value="ECO:0007669"/>
    <property type="project" value="UniProtKB-KW"/>
</dbReference>
<dbReference type="GO" id="GO:0046872">
    <property type="term" value="F:metal ion binding"/>
    <property type="evidence" value="ECO:0007669"/>
    <property type="project" value="UniProtKB-KW"/>
</dbReference>
<dbReference type="InterPro" id="IPR051013">
    <property type="entry name" value="MBL_superfamily_lactonases"/>
</dbReference>
<evidence type="ECO:0000313" key="7">
    <source>
        <dbReference type="Proteomes" id="UP000215405"/>
    </source>
</evidence>
<dbReference type="PANTHER" id="PTHR42978">
    <property type="entry name" value="QUORUM-QUENCHING LACTONASE YTNP-RELATED-RELATED"/>
    <property type="match status" value="1"/>
</dbReference>
<comment type="similarity">
    <text evidence="1">Belongs to the metallo-beta-lactamase superfamily.</text>
</comment>
<evidence type="ECO:0000259" key="5">
    <source>
        <dbReference type="SMART" id="SM00849"/>
    </source>
</evidence>
<dbReference type="Proteomes" id="UP000215405">
    <property type="component" value="Unassembled WGS sequence"/>
</dbReference>
<accession>A0A231UT48</accession>
<evidence type="ECO:0000313" key="6">
    <source>
        <dbReference type="EMBL" id="OXS99010.1"/>
    </source>
</evidence>
<dbReference type="PANTHER" id="PTHR42978:SF6">
    <property type="entry name" value="QUORUM-QUENCHING LACTONASE YTNP-RELATED"/>
    <property type="match status" value="1"/>
</dbReference>
<keyword evidence="3 6" id="KW-0378">Hydrolase</keyword>
<keyword evidence="4" id="KW-0862">Zinc</keyword>
<dbReference type="SMART" id="SM00849">
    <property type="entry name" value="Lactamase_B"/>
    <property type="match status" value="1"/>
</dbReference>
<dbReference type="CDD" id="cd07720">
    <property type="entry name" value="OPHC2-like_MBL-fold"/>
    <property type="match status" value="1"/>
</dbReference>
<comment type="caution">
    <text evidence="6">The sequence shown here is derived from an EMBL/GenBank/DDBJ whole genome shotgun (WGS) entry which is preliminary data.</text>
</comment>
<dbReference type="SUPFAM" id="SSF56281">
    <property type="entry name" value="Metallo-hydrolase/oxidoreductase"/>
    <property type="match status" value="1"/>
</dbReference>
<protein>
    <submittedName>
        <fullName evidence="6">MBL fold metallo-hydrolase</fullName>
    </submittedName>
</protein>
<dbReference type="Pfam" id="PF00753">
    <property type="entry name" value="Lactamase_B"/>
    <property type="match status" value="1"/>
</dbReference>
<dbReference type="EMBL" id="NBYO01000003">
    <property type="protein sequence ID" value="OXS99010.1"/>
    <property type="molecule type" value="Genomic_DNA"/>
</dbReference>
<dbReference type="InterPro" id="IPR001279">
    <property type="entry name" value="Metallo-B-lactamas"/>
</dbReference>
<evidence type="ECO:0000256" key="4">
    <source>
        <dbReference type="ARBA" id="ARBA00022833"/>
    </source>
</evidence>
<name>A0A231UT48_9HYPH</name>
<dbReference type="Gene3D" id="3.60.15.10">
    <property type="entry name" value="Ribonuclease Z/Hydroxyacylglutathione hydrolase-like"/>
    <property type="match status" value="1"/>
</dbReference>
<dbReference type="AlphaFoldDB" id="A0A231UT48"/>
<feature type="domain" description="Metallo-beta-lactamase" evidence="5">
    <location>
        <begin position="81"/>
        <end position="285"/>
    </location>
</feature>
<evidence type="ECO:0000256" key="3">
    <source>
        <dbReference type="ARBA" id="ARBA00022801"/>
    </source>
</evidence>
<dbReference type="RefSeq" id="WP_094077802.1">
    <property type="nucleotide sequence ID" value="NZ_NBYO01000003.1"/>
</dbReference>
<sequence length="309" mass="32982">MAKLFQTRRNVLAGMAGIASSILVGAPAFALGRHTVGDGELLMLSDGNMSLPLSFVLPGRPKAEIATALMVGQAPDALTPDCNITLLKRGDRLVLFDVGAGPNFMPSTGELPSALDAAGIDPTEVTDVVFTHAHPDHFWGLTDHFGDLLFSDAAYHMSEAEWAYWSADDTLEKTPEERKTFVVGAQNRMPLIEEQVSLFKPGAEIFAGVEAMDTSGHTPGHISFVVHGGEKPTLIGGDALTHPIISFAYPQWESGSDTDPQQGVATRKMLLDRLSTDDMALIGFHLPHPGLGHVEKNGDGAYAFIADPA</sequence>
<dbReference type="PROSITE" id="PS51318">
    <property type="entry name" value="TAT"/>
    <property type="match status" value="1"/>
</dbReference>
<gene>
    <name evidence="6" type="ORF">B7H23_12405</name>
</gene>
<reference evidence="7" key="1">
    <citation type="journal article" date="2017" name="Int. J. Syst. Evol. Microbiol.">
        <title>Notoacmeibacter marinus gen. nov., sp. nov., isolated from the gut of a limpet and proposal of Notoacmeibacteraceae fam. nov. in the order Rhizobiales of the class Alphaproteobacteria.</title>
        <authorList>
            <person name="Huang Z."/>
            <person name="Guo F."/>
            <person name="Lai Q."/>
        </authorList>
    </citation>
    <scope>NUCLEOTIDE SEQUENCE [LARGE SCALE GENOMIC DNA]</scope>
    <source>
        <strain evidence="7">XMTR2A4</strain>
    </source>
</reference>
<keyword evidence="7" id="KW-1185">Reference proteome</keyword>
<evidence type="ECO:0000256" key="1">
    <source>
        <dbReference type="ARBA" id="ARBA00007749"/>
    </source>
</evidence>